<sequence>MQSRLPRLVDRTVGKPRACHAKRSKSVPHPSVLDGQTRMTIMSGLMIKPMSWIGRSFVNSSVVQ</sequence>
<name>A0A0A9DX13_ARUDO</name>
<dbReference type="AlphaFoldDB" id="A0A0A9DX13"/>
<accession>A0A0A9DX13</accession>
<organism evidence="1">
    <name type="scientific">Arundo donax</name>
    <name type="common">Giant reed</name>
    <name type="synonym">Donax arundinaceus</name>
    <dbReference type="NCBI Taxonomy" id="35708"/>
    <lineage>
        <taxon>Eukaryota</taxon>
        <taxon>Viridiplantae</taxon>
        <taxon>Streptophyta</taxon>
        <taxon>Embryophyta</taxon>
        <taxon>Tracheophyta</taxon>
        <taxon>Spermatophyta</taxon>
        <taxon>Magnoliopsida</taxon>
        <taxon>Liliopsida</taxon>
        <taxon>Poales</taxon>
        <taxon>Poaceae</taxon>
        <taxon>PACMAD clade</taxon>
        <taxon>Arundinoideae</taxon>
        <taxon>Arundineae</taxon>
        <taxon>Arundo</taxon>
    </lineage>
</organism>
<protein>
    <submittedName>
        <fullName evidence="1">Uncharacterized protein</fullName>
    </submittedName>
</protein>
<evidence type="ECO:0000313" key="1">
    <source>
        <dbReference type="EMBL" id="JAD91233.1"/>
    </source>
</evidence>
<reference evidence="1" key="1">
    <citation type="submission" date="2014-09" db="EMBL/GenBank/DDBJ databases">
        <authorList>
            <person name="Magalhaes I.L.F."/>
            <person name="Oliveira U."/>
            <person name="Santos F.R."/>
            <person name="Vidigal T.H.D.A."/>
            <person name="Brescovit A.D."/>
            <person name="Santos A.J."/>
        </authorList>
    </citation>
    <scope>NUCLEOTIDE SEQUENCE</scope>
    <source>
        <tissue evidence="1">Shoot tissue taken approximately 20 cm above the soil surface</tissue>
    </source>
</reference>
<reference evidence="1" key="2">
    <citation type="journal article" date="2015" name="Data Brief">
        <title>Shoot transcriptome of the giant reed, Arundo donax.</title>
        <authorList>
            <person name="Barrero R.A."/>
            <person name="Guerrero F.D."/>
            <person name="Moolhuijzen P."/>
            <person name="Goolsby J.A."/>
            <person name="Tidwell J."/>
            <person name="Bellgard S.E."/>
            <person name="Bellgard M.I."/>
        </authorList>
    </citation>
    <scope>NUCLEOTIDE SEQUENCE</scope>
    <source>
        <tissue evidence="1">Shoot tissue taken approximately 20 cm above the soil surface</tissue>
    </source>
</reference>
<dbReference type="EMBL" id="GBRH01206662">
    <property type="protein sequence ID" value="JAD91233.1"/>
    <property type="molecule type" value="Transcribed_RNA"/>
</dbReference>
<proteinExistence type="predicted"/>